<keyword evidence="5" id="KW-1185">Reference proteome</keyword>
<organism evidence="4 5">
    <name type="scientific">Dethiosulfatibacter aminovorans DSM 17477</name>
    <dbReference type="NCBI Taxonomy" id="1121476"/>
    <lineage>
        <taxon>Bacteria</taxon>
        <taxon>Bacillati</taxon>
        <taxon>Bacillota</taxon>
        <taxon>Tissierellia</taxon>
        <taxon>Dethiosulfatibacter</taxon>
    </lineage>
</organism>
<evidence type="ECO:0000256" key="1">
    <source>
        <dbReference type="ARBA" id="ARBA00023002"/>
    </source>
</evidence>
<dbReference type="InterPro" id="IPR013328">
    <property type="entry name" value="6PGD_dom2"/>
</dbReference>
<dbReference type="Pfam" id="PF02317">
    <property type="entry name" value="Octopine_DH"/>
    <property type="match status" value="1"/>
</dbReference>
<dbReference type="InterPro" id="IPR008927">
    <property type="entry name" value="6-PGluconate_DH-like_C_sf"/>
</dbReference>
<dbReference type="PANTHER" id="PTHR38015">
    <property type="entry name" value="BLR6086 PROTEIN"/>
    <property type="match status" value="1"/>
</dbReference>
<dbReference type="SUPFAM" id="SSF48179">
    <property type="entry name" value="6-phosphogluconate dehydrogenase C-terminal domain-like"/>
    <property type="match status" value="1"/>
</dbReference>
<dbReference type="GO" id="GO:0051287">
    <property type="term" value="F:NAD binding"/>
    <property type="evidence" value="ECO:0007669"/>
    <property type="project" value="InterPro"/>
</dbReference>
<dbReference type="STRING" id="1121476.SAMN02745751_00234"/>
<dbReference type="EMBL" id="FQZL01000004">
    <property type="protein sequence ID" value="SHI39488.1"/>
    <property type="molecule type" value="Genomic_DNA"/>
</dbReference>
<accession>A0A1M6AT42</accession>
<dbReference type="Gene3D" id="1.10.1040.10">
    <property type="entry name" value="N-(1-d-carboxylethyl)-l-norvaline Dehydrogenase, domain 2"/>
    <property type="match status" value="1"/>
</dbReference>
<dbReference type="SUPFAM" id="SSF51735">
    <property type="entry name" value="NAD(P)-binding Rossmann-fold domains"/>
    <property type="match status" value="1"/>
</dbReference>
<evidence type="ECO:0000259" key="3">
    <source>
        <dbReference type="Pfam" id="PF02317"/>
    </source>
</evidence>
<dbReference type="InterPro" id="IPR051729">
    <property type="entry name" value="Opine/Lysopine_DH"/>
</dbReference>
<sequence length="364" mass="40005">MKVKKVAVLGGGNGGVTAAVDLKTKGLETSLYELPQFFSNLSTIKEKGGALLQDDRGEEFVQIATVTDNIEEAIKDAQVVMLVIPGFAIETFAEVLAPVVEEDQVIFMNGAAAMGCVRFVNKAREMGIEKRFKICEANSLTYGTRAFYDEAKVELSLRVEKLFVAAYPKEDTEELLDACLQLYDGLVAAENIWHVTLENGNPVVHPGPCLLNAGRIDYSNGDFWLYKEGITEHTTNVLRGIEREQMAIGKAFGFEIEDAVQSRARRGYFVNEEDDLQELFNTSPVFTQIKGPTSCTARYFTEDISTGLVLWADLGLVAGIPTPNINSVITLGGTMLQRDFREEGLTLDKLGFDGFSLEDLIASV</sequence>
<keyword evidence="1" id="KW-0560">Oxidoreductase</keyword>
<dbReference type="Pfam" id="PF01210">
    <property type="entry name" value="NAD_Gly3P_dh_N"/>
    <property type="match status" value="1"/>
</dbReference>
<dbReference type="Proteomes" id="UP000184052">
    <property type="component" value="Unassembled WGS sequence"/>
</dbReference>
<evidence type="ECO:0000259" key="2">
    <source>
        <dbReference type="Pfam" id="PF01210"/>
    </source>
</evidence>
<dbReference type="Gene3D" id="3.40.50.720">
    <property type="entry name" value="NAD(P)-binding Rossmann-like Domain"/>
    <property type="match status" value="1"/>
</dbReference>
<evidence type="ECO:0000313" key="4">
    <source>
        <dbReference type="EMBL" id="SHI39488.1"/>
    </source>
</evidence>
<dbReference type="GO" id="GO:0016616">
    <property type="term" value="F:oxidoreductase activity, acting on the CH-OH group of donors, NAD or NADP as acceptor"/>
    <property type="evidence" value="ECO:0007669"/>
    <property type="project" value="InterPro"/>
</dbReference>
<name>A0A1M6AT42_9FIRM</name>
<dbReference type="AlphaFoldDB" id="A0A1M6AT42"/>
<protein>
    <submittedName>
        <fullName evidence="4">Opine dehydrogenase</fullName>
    </submittedName>
</protein>
<gene>
    <name evidence="4" type="ORF">SAMN02745751_00234</name>
</gene>
<evidence type="ECO:0000313" key="5">
    <source>
        <dbReference type="Proteomes" id="UP000184052"/>
    </source>
</evidence>
<dbReference type="GO" id="GO:0046168">
    <property type="term" value="P:glycerol-3-phosphate catabolic process"/>
    <property type="evidence" value="ECO:0007669"/>
    <property type="project" value="InterPro"/>
</dbReference>
<feature type="domain" description="Opine dehydrogenase" evidence="3">
    <location>
        <begin position="189"/>
        <end position="335"/>
    </location>
</feature>
<proteinExistence type="predicted"/>
<dbReference type="OrthoDB" id="9800163at2"/>
<dbReference type="InterPro" id="IPR036291">
    <property type="entry name" value="NAD(P)-bd_dom_sf"/>
</dbReference>
<feature type="domain" description="Glycerol-3-phosphate dehydrogenase NAD-dependent N-terminal" evidence="2">
    <location>
        <begin position="5"/>
        <end position="106"/>
    </location>
</feature>
<dbReference type="PANTHER" id="PTHR38015:SF1">
    <property type="entry name" value="OPINE DEHYDROGENASE DOMAIN-CONTAINING PROTEIN"/>
    <property type="match status" value="1"/>
</dbReference>
<dbReference type="RefSeq" id="WP_073045823.1">
    <property type="nucleotide sequence ID" value="NZ_FQZL01000004.1"/>
</dbReference>
<dbReference type="InterPro" id="IPR011128">
    <property type="entry name" value="G3P_DH_NAD-dep_N"/>
</dbReference>
<reference evidence="4 5" key="1">
    <citation type="submission" date="2016-11" db="EMBL/GenBank/DDBJ databases">
        <authorList>
            <person name="Jaros S."/>
            <person name="Januszkiewicz K."/>
            <person name="Wedrychowicz H."/>
        </authorList>
    </citation>
    <scope>NUCLEOTIDE SEQUENCE [LARGE SCALE GENOMIC DNA]</scope>
    <source>
        <strain evidence="4 5">DSM 17477</strain>
    </source>
</reference>
<dbReference type="InterPro" id="IPR003421">
    <property type="entry name" value="Opine_DH"/>
</dbReference>